<evidence type="ECO:0000313" key="4">
    <source>
        <dbReference type="EMBL" id="SDO50191.1"/>
    </source>
</evidence>
<dbReference type="InterPro" id="IPR015421">
    <property type="entry name" value="PyrdxlP-dep_Trfase_major"/>
</dbReference>
<dbReference type="SUPFAM" id="SSF53383">
    <property type="entry name" value="PLP-dependent transferases"/>
    <property type="match status" value="1"/>
</dbReference>
<keyword evidence="5" id="KW-1185">Reference proteome</keyword>
<dbReference type="OrthoDB" id="9801052at2"/>
<dbReference type="EMBL" id="LT629710">
    <property type="protein sequence ID" value="SDO50191.1"/>
    <property type="molecule type" value="Genomic_DNA"/>
</dbReference>
<dbReference type="InterPro" id="IPR005814">
    <property type="entry name" value="Aminotrans_3"/>
</dbReference>
<evidence type="ECO:0000256" key="2">
    <source>
        <dbReference type="ARBA" id="ARBA00022898"/>
    </source>
</evidence>
<keyword evidence="2 3" id="KW-0663">Pyridoxal phosphate</keyword>
<evidence type="ECO:0000256" key="3">
    <source>
        <dbReference type="RuleBase" id="RU003560"/>
    </source>
</evidence>
<dbReference type="Pfam" id="PF00202">
    <property type="entry name" value="Aminotran_3"/>
    <property type="match status" value="1"/>
</dbReference>
<dbReference type="RefSeq" id="WP_090474996.1">
    <property type="nucleotide sequence ID" value="NZ_LT629710.1"/>
</dbReference>
<dbReference type="InterPro" id="IPR015424">
    <property type="entry name" value="PyrdxlP-dep_Trfase"/>
</dbReference>
<reference evidence="4 5" key="1">
    <citation type="submission" date="2016-10" db="EMBL/GenBank/DDBJ databases">
        <authorList>
            <person name="de Groot N.N."/>
        </authorList>
    </citation>
    <scope>NUCLEOTIDE SEQUENCE [LARGE SCALE GENOMIC DNA]</scope>
    <source>
        <strain evidence="5">P4-7,KCTC 19426,CECT 7604</strain>
    </source>
</reference>
<comment type="cofactor">
    <cofactor evidence="1">
        <name>pyridoxal 5'-phosphate</name>
        <dbReference type="ChEBI" id="CHEBI:597326"/>
    </cofactor>
</comment>
<comment type="similarity">
    <text evidence="3">Belongs to the class-III pyridoxal-phosphate-dependent aminotransferase family.</text>
</comment>
<sequence>MPTVLKSTVNRDRLSELYERERATFVLTHPRSAALAEQAATHMPGGVPMSWMVKWPGDFPIFIDTAKGAHFTDVDGIDYVDFCLGDTGAMAGHSPAATIAAVTAQLAKGITTMLPTADAITVSAELAERFGLPLWQFTLTATDANRHAIRYARLLTGRRKIVVHNFCYHGSVDEAFATLDADGRTVDRRSNIGPGVPTSETTIVVEFNDLAAMEAALATGEVAAVLLEPALTNIGIVLPAPGYHQAVRELTRRYGVVLINDETHTICAGPGGLTRAAGLEPDMLVIGKSIGGGIACGTFGMTDEMAGRIERMVPLEDIDVGGIGGTLAGNGLSMAAMAATLTEVLTEAAFVKMIPLADRWADGVQAGIDAVGAPWHVTRLGCRAEYGFSPEEPVNGSEAAASDDFELQQLLHLYALNRGILLTPFHNMALMCPDTTEADVDAHTQMFADLCQELFAG</sequence>
<name>A0A1H0K3B3_9ACTN</name>
<protein>
    <submittedName>
        <fullName evidence="4">Glutamate-1-semialdehyde 2,1-aminomutase</fullName>
    </submittedName>
</protein>
<gene>
    <name evidence="4" type="ORF">SAMN04515671_1141</name>
</gene>
<evidence type="ECO:0000313" key="5">
    <source>
        <dbReference type="Proteomes" id="UP000198741"/>
    </source>
</evidence>
<proteinExistence type="inferred from homology"/>
<dbReference type="PANTHER" id="PTHR43713">
    <property type="entry name" value="GLUTAMATE-1-SEMIALDEHYDE 2,1-AMINOMUTASE"/>
    <property type="match status" value="1"/>
</dbReference>
<dbReference type="GO" id="GO:0030170">
    <property type="term" value="F:pyridoxal phosphate binding"/>
    <property type="evidence" value="ECO:0007669"/>
    <property type="project" value="InterPro"/>
</dbReference>
<evidence type="ECO:0000256" key="1">
    <source>
        <dbReference type="ARBA" id="ARBA00001933"/>
    </source>
</evidence>
<dbReference type="Gene3D" id="3.40.640.10">
    <property type="entry name" value="Type I PLP-dependent aspartate aminotransferase-like (Major domain)"/>
    <property type="match status" value="1"/>
</dbReference>
<organism evidence="4 5">
    <name type="scientific">Nakamurella panacisegetis</name>
    <dbReference type="NCBI Taxonomy" id="1090615"/>
    <lineage>
        <taxon>Bacteria</taxon>
        <taxon>Bacillati</taxon>
        <taxon>Actinomycetota</taxon>
        <taxon>Actinomycetes</taxon>
        <taxon>Nakamurellales</taxon>
        <taxon>Nakamurellaceae</taxon>
        <taxon>Nakamurella</taxon>
    </lineage>
</organism>
<accession>A0A1H0K3B3</accession>
<dbReference type="InterPro" id="IPR015422">
    <property type="entry name" value="PyrdxlP-dep_Trfase_small"/>
</dbReference>
<dbReference type="PANTHER" id="PTHR43713:SF3">
    <property type="entry name" value="GLUTAMATE-1-SEMIALDEHYDE 2,1-AMINOMUTASE 1, CHLOROPLASTIC-RELATED"/>
    <property type="match status" value="1"/>
</dbReference>
<dbReference type="Gene3D" id="3.90.1150.10">
    <property type="entry name" value="Aspartate Aminotransferase, domain 1"/>
    <property type="match status" value="1"/>
</dbReference>
<dbReference type="NCBIfam" id="NF005453">
    <property type="entry name" value="PRK07046.1"/>
    <property type="match status" value="1"/>
</dbReference>
<dbReference type="AlphaFoldDB" id="A0A1H0K3B3"/>
<dbReference type="GO" id="GO:0008483">
    <property type="term" value="F:transaminase activity"/>
    <property type="evidence" value="ECO:0007669"/>
    <property type="project" value="InterPro"/>
</dbReference>
<dbReference type="STRING" id="1090615.SAMN04515671_1141"/>
<dbReference type="Proteomes" id="UP000198741">
    <property type="component" value="Chromosome I"/>
</dbReference>